<dbReference type="InterPro" id="IPR043128">
    <property type="entry name" value="Rev_trsase/Diguanyl_cyclase"/>
</dbReference>
<dbReference type="InterPro" id="IPR043502">
    <property type="entry name" value="DNA/RNA_pol_sf"/>
</dbReference>
<organism evidence="3 4">
    <name type="scientific">Aldrovandia affinis</name>
    <dbReference type="NCBI Taxonomy" id="143900"/>
    <lineage>
        <taxon>Eukaryota</taxon>
        <taxon>Metazoa</taxon>
        <taxon>Chordata</taxon>
        <taxon>Craniata</taxon>
        <taxon>Vertebrata</taxon>
        <taxon>Euteleostomi</taxon>
        <taxon>Actinopterygii</taxon>
        <taxon>Neopterygii</taxon>
        <taxon>Teleostei</taxon>
        <taxon>Notacanthiformes</taxon>
        <taxon>Halosauridae</taxon>
        <taxon>Aldrovandia</taxon>
    </lineage>
</organism>
<evidence type="ECO:0000256" key="1">
    <source>
        <dbReference type="SAM" id="MobiDB-lite"/>
    </source>
</evidence>
<feature type="domain" description="Reverse transcriptase/retrotransposon-derived protein RNase H-like" evidence="2">
    <location>
        <begin position="455"/>
        <end position="550"/>
    </location>
</feature>
<dbReference type="PANTHER" id="PTHR33064:SF37">
    <property type="entry name" value="RIBONUCLEASE H"/>
    <property type="match status" value="1"/>
</dbReference>
<accession>A0AAD7SC85</accession>
<comment type="caution">
    <text evidence="3">The sequence shown here is derived from an EMBL/GenBank/DDBJ whole genome shotgun (WGS) entry which is preliminary data.</text>
</comment>
<dbReference type="EMBL" id="JAINUG010000082">
    <property type="protein sequence ID" value="KAJ8399638.1"/>
    <property type="molecule type" value="Genomic_DNA"/>
</dbReference>
<evidence type="ECO:0000259" key="2">
    <source>
        <dbReference type="Pfam" id="PF17919"/>
    </source>
</evidence>
<dbReference type="Pfam" id="PF17919">
    <property type="entry name" value="RT_RNaseH_2"/>
    <property type="match status" value="1"/>
</dbReference>
<dbReference type="AlphaFoldDB" id="A0AAD7SC85"/>
<evidence type="ECO:0000313" key="3">
    <source>
        <dbReference type="EMBL" id="KAJ8399638.1"/>
    </source>
</evidence>
<dbReference type="Gene3D" id="3.10.10.10">
    <property type="entry name" value="HIV Type 1 Reverse Transcriptase, subunit A, domain 1"/>
    <property type="match status" value="1"/>
</dbReference>
<dbReference type="Proteomes" id="UP001221898">
    <property type="component" value="Unassembled WGS sequence"/>
</dbReference>
<feature type="region of interest" description="Disordered" evidence="1">
    <location>
        <begin position="1"/>
        <end position="27"/>
    </location>
</feature>
<dbReference type="SUPFAM" id="SSF56672">
    <property type="entry name" value="DNA/RNA polymerases"/>
    <property type="match status" value="1"/>
</dbReference>
<dbReference type="Gene3D" id="3.30.70.270">
    <property type="match status" value="2"/>
</dbReference>
<keyword evidence="4" id="KW-1185">Reference proteome</keyword>
<reference evidence="3" key="1">
    <citation type="journal article" date="2023" name="Science">
        <title>Genome structures resolve the early diversification of teleost fishes.</title>
        <authorList>
            <person name="Parey E."/>
            <person name="Louis A."/>
            <person name="Montfort J."/>
            <person name="Bouchez O."/>
            <person name="Roques C."/>
            <person name="Iampietro C."/>
            <person name="Lluch J."/>
            <person name="Castinel A."/>
            <person name="Donnadieu C."/>
            <person name="Desvignes T."/>
            <person name="Floi Bucao C."/>
            <person name="Jouanno E."/>
            <person name="Wen M."/>
            <person name="Mejri S."/>
            <person name="Dirks R."/>
            <person name="Jansen H."/>
            <person name="Henkel C."/>
            <person name="Chen W.J."/>
            <person name="Zahm M."/>
            <person name="Cabau C."/>
            <person name="Klopp C."/>
            <person name="Thompson A.W."/>
            <person name="Robinson-Rechavi M."/>
            <person name="Braasch I."/>
            <person name="Lecointre G."/>
            <person name="Bobe J."/>
            <person name="Postlethwait J.H."/>
            <person name="Berthelot C."/>
            <person name="Roest Crollius H."/>
            <person name="Guiguen Y."/>
        </authorList>
    </citation>
    <scope>NUCLEOTIDE SEQUENCE</scope>
    <source>
        <strain evidence="3">NC1722</strain>
    </source>
</reference>
<dbReference type="InterPro" id="IPR041577">
    <property type="entry name" value="RT_RNaseH_2"/>
</dbReference>
<sequence length="824" mass="90257">MYMAKTRQVVGEQAEADGESDESTGDEVTVASAVQRVLIKQSPYLDAFHEHLPVRLTIDSGATGGHSPVACPNLATGVSGKISVPNLTNVPQLVQKSLQLCRVRATYVPPISDATVLADPPRPVSTTRSSLSSDLVALDPDNIMPSDVKDKFRALHREFDEVFDPQFKGYNGAVGPFQAKVNMGPVQPPQRKGRVPQYSRGQLQELQAQFDMLEGMSVFKKPEDVDISVEYVNPSFLIKKPGGGFRLVTAFADVGRYSKPQPSLMPDVDSTLRLIAQWKYIIATDLTKAFYQIPLSRDSWKYCGVVTPFKGVRVYVRSAMGMPGSETALEELTCRVFGELLEQGHVAKVADDLYCGANTLEDLQRCGLNLSATKTTIAPVQTSILGWVWRQGTIQASPHRVSALAACPPPKTVTGLRSFIGAYKVLARVLKDCATMLAPFDDVVAGRDSKDVIHWSDELLCAFRYAQKALSSTHAITLPQPADQLWIVTDGAVREPGLGATLYITCKDTVKVAGYFSAKLRKNQTSWLPCEIEALSIAAAVKHFAPYIIQSSQRTCVLTDNKPCVQAFEKLCRGEFSASPRVTSFLSTASRFQVLIRHVAGAAILPSDFASRNAPECESPTCQVCTFIRTTADSVVRQVTAEGVMRGAQKLPFTNRSAWLALQSECSDLRRTCAHLRQASTDCIVVPRAVLDGLLTSLHIKLDHPTATQLKADVQRYFYALDMDAAVQRVTNGCHRRDRQFILVVRECVTSVTPSSLIEDERRETLRDALLRLCLGLCPLDGPFAVLRTDPAPGFAALAGDEVLASTGWSLKWATPKHQQKPSR</sequence>
<feature type="compositionally biased region" description="Acidic residues" evidence="1">
    <location>
        <begin position="14"/>
        <end position="25"/>
    </location>
</feature>
<evidence type="ECO:0000313" key="4">
    <source>
        <dbReference type="Proteomes" id="UP001221898"/>
    </source>
</evidence>
<name>A0AAD7SC85_9TELE</name>
<proteinExistence type="predicted"/>
<dbReference type="PANTHER" id="PTHR33064">
    <property type="entry name" value="POL PROTEIN"/>
    <property type="match status" value="1"/>
</dbReference>
<dbReference type="InterPro" id="IPR051320">
    <property type="entry name" value="Viral_Replic_Matur_Polypro"/>
</dbReference>
<protein>
    <recommendedName>
        <fullName evidence="2">Reverse transcriptase/retrotransposon-derived protein RNase H-like domain-containing protein</fullName>
    </recommendedName>
</protein>
<gene>
    <name evidence="3" type="ORF">AAFF_G00410490</name>
</gene>